<evidence type="ECO:0000259" key="5">
    <source>
        <dbReference type="PROSITE" id="PS50975"/>
    </source>
</evidence>
<dbReference type="GO" id="GO:0046872">
    <property type="term" value="F:metal ion binding"/>
    <property type="evidence" value="ECO:0007669"/>
    <property type="project" value="InterPro"/>
</dbReference>
<gene>
    <name evidence="6" type="ORF">OZSIB_3247</name>
</gene>
<keyword evidence="1" id="KW-0436">Ligase</keyword>
<proteinExistence type="predicted"/>
<dbReference type="InterPro" id="IPR011761">
    <property type="entry name" value="ATP-grasp"/>
</dbReference>
<dbReference type="Gene3D" id="3.30.1490.20">
    <property type="entry name" value="ATP-grasp fold, A domain"/>
    <property type="match status" value="1"/>
</dbReference>
<dbReference type="Pfam" id="PF02786">
    <property type="entry name" value="CPSase_L_D2"/>
    <property type="match status" value="1"/>
</dbReference>
<dbReference type="GO" id="GO:0005524">
    <property type="term" value="F:ATP binding"/>
    <property type="evidence" value="ECO:0007669"/>
    <property type="project" value="UniProtKB-UniRule"/>
</dbReference>
<dbReference type="Gene3D" id="3.40.50.20">
    <property type="match status" value="1"/>
</dbReference>
<protein>
    <submittedName>
        <fullName evidence="6">Carbamoylphosphate synthase large subunit</fullName>
    </submittedName>
</protein>
<dbReference type="Gene3D" id="3.30.470.20">
    <property type="entry name" value="ATP-grasp fold, B domain"/>
    <property type="match status" value="1"/>
</dbReference>
<dbReference type="SUPFAM" id="SSF56059">
    <property type="entry name" value="Glutathione synthetase ATP-binding domain-like"/>
    <property type="match status" value="1"/>
</dbReference>
<evidence type="ECO:0000256" key="4">
    <source>
        <dbReference type="PROSITE-ProRule" id="PRU00409"/>
    </source>
</evidence>
<organism evidence="6 7">
    <name type="scientific">Candidatus Ozemobacter sibiricus</name>
    <dbReference type="NCBI Taxonomy" id="2268124"/>
    <lineage>
        <taxon>Bacteria</taxon>
        <taxon>Candidatus Ozemobacteria</taxon>
        <taxon>Candidatus Ozemobacterales</taxon>
        <taxon>Candidatus Ozemobacteraceae</taxon>
        <taxon>Candidatus Ozemobacter</taxon>
    </lineage>
</organism>
<keyword evidence="2 4" id="KW-0547">Nucleotide-binding</keyword>
<dbReference type="Proteomes" id="UP000252355">
    <property type="component" value="Unassembled WGS sequence"/>
</dbReference>
<sequence length="388" mass="44656">MNVVFLSPHFPTNFYNFACALSRAGARVLGLADVPYDCLRPRLREALTEYYQVGNLEHYDEVMRACGYFIHHHGRLDRVESHNEHWLGLEARLREDFNIPGPRPADLEKIKRKSVMKDYFRRAGVPVAEGALVRTEAEAWAFADKVGYPVFAKPDIGVGAASTYKIENVRQMEEFLKTRPPVDYFLEEFVDGRLATFDGLCDGEGKVVYCVSHFSETGCYELVAYDVDLSYYSLREMPPDLREAGTKVVEAFGIREKFFHLEFLRRRSDGALRPLELNCRPPGGFTTDLMNFSSDIDVYQMWADLVVHGRRPTGPIEMKYHAAHVARRRHKRYRLSHDEILARFGHRIVMFEEIPSLLAGVMGDFSYIVRSPDLEEIKYLIREIQALA</sequence>
<dbReference type="PANTHER" id="PTHR43585">
    <property type="entry name" value="FUMIPYRROLE BIOSYNTHESIS PROTEIN C"/>
    <property type="match status" value="1"/>
</dbReference>
<dbReference type="InterPro" id="IPR052032">
    <property type="entry name" value="ATP-dep_AA_Ligase"/>
</dbReference>
<dbReference type="PANTHER" id="PTHR43585:SF2">
    <property type="entry name" value="ATP-GRASP ENZYME FSQD"/>
    <property type="match status" value="1"/>
</dbReference>
<feature type="domain" description="ATP-grasp" evidence="5">
    <location>
        <begin position="117"/>
        <end position="307"/>
    </location>
</feature>
<evidence type="ECO:0000256" key="2">
    <source>
        <dbReference type="ARBA" id="ARBA00022741"/>
    </source>
</evidence>
<evidence type="ECO:0000313" key="7">
    <source>
        <dbReference type="Proteomes" id="UP000252355"/>
    </source>
</evidence>
<evidence type="ECO:0000256" key="1">
    <source>
        <dbReference type="ARBA" id="ARBA00022598"/>
    </source>
</evidence>
<accession>A0A367ZT31</accession>
<dbReference type="InterPro" id="IPR013815">
    <property type="entry name" value="ATP_grasp_subdomain_1"/>
</dbReference>
<dbReference type="PROSITE" id="PS50975">
    <property type="entry name" value="ATP_GRASP"/>
    <property type="match status" value="1"/>
</dbReference>
<dbReference type="AlphaFoldDB" id="A0A367ZT31"/>
<comment type="caution">
    <text evidence="6">The sequence shown here is derived from an EMBL/GenBank/DDBJ whole genome shotgun (WGS) entry which is preliminary data.</text>
</comment>
<keyword evidence="3 4" id="KW-0067">ATP-binding</keyword>
<dbReference type="InterPro" id="IPR005479">
    <property type="entry name" value="CPAse_ATP-bd"/>
</dbReference>
<name>A0A367ZT31_9BACT</name>
<evidence type="ECO:0000313" key="6">
    <source>
        <dbReference type="EMBL" id="RCK80501.1"/>
    </source>
</evidence>
<dbReference type="EMBL" id="QOQW01000006">
    <property type="protein sequence ID" value="RCK80501.1"/>
    <property type="molecule type" value="Genomic_DNA"/>
</dbReference>
<evidence type="ECO:0000256" key="3">
    <source>
        <dbReference type="ARBA" id="ARBA00022840"/>
    </source>
</evidence>
<dbReference type="GO" id="GO:0016874">
    <property type="term" value="F:ligase activity"/>
    <property type="evidence" value="ECO:0007669"/>
    <property type="project" value="UniProtKB-KW"/>
</dbReference>
<reference evidence="6 7" key="1">
    <citation type="submission" date="2018-05" db="EMBL/GenBank/DDBJ databases">
        <title>A metagenomic window into the 2 km-deep terrestrial subsurface aquifer revealed taxonomically and functionally diverse microbial community comprising novel uncultured bacterial lineages.</title>
        <authorList>
            <person name="Kadnikov V.V."/>
            <person name="Mardanov A.V."/>
            <person name="Beletsky A.V."/>
            <person name="Banks D."/>
            <person name="Pimenov N.V."/>
            <person name="Frank Y.A."/>
            <person name="Karnachuk O.V."/>
            <person name="Ravin N.V."/>
        </authorList>
    </citation>
    <scope>NUCLEOTIDE SEQUENCE [LARGE SCALE GENOMIC DNA]</scope>
    <source>
        <strain evidence="6">BY5</strain>
    </source>
</reference>